<evidence type="ECO:0000313" key="1">
    <source>
        <dbReference type="EMBL" id="CAJ2656803.1"/>
    </source>
</evidence>
<reference evidence="1" key="1">
    <citation type="submission" date="2023-10" db="EMBL/GenBank/DDBJ databases">
        <authorList>
            <person name="Rodriguez Cubillos JULIANA M."/>
            <person name="De Vega J."/>
        </authorList>
    </citation>
    <scope>NUCLEOTIDE SEQUENCE</scope>
</reference>
<comment type="caution">
    <text evidence="1">The sequence shown here is derived from an EMBL/GenBank/DDBJ whole genome shotgun (WGS) entry which is preliminary data.</text>
</comment>
<sequence length="156" mass="17773">MLILLTYRRAKAGKATTKRALDSGKILKKPQKKSNISNPSRKTSSSRTEEMQREKNLHRKKRRKLEAAREMLEDDEQDDKPKGEGTDKNEKAGLSHADLAYRPANAGKATTKMALDSDKILKKLQKKSNKSNPLRKPSSSRTEEIRELFQTKDKKP</sequence>
<accession>A0ACB0KJB4</accession>
<protein>
    <submittedName>
        <fullName evidence="1">Uncharacterized protein</fullName>
    </submittedName>
</protein>
<dbReference type="EMBL" id="CASHSV030000248">
    <property type="protein sequence ID" value="CAJ2656803.1"/>
    <property type="molecule type" value="Genomic_DNA"/>
</dbReference>
<organism evidence="1 2">
    <name type="scientific">Trifolium pratense</name>
    <name type="common">Red clover</name>
    <dbReference type="NCBI Taxonomy" id="57577"/>
    <lineage>
        <taxon>Eukaryota</taxon>
        <taxon>Viridiplantae</taxon>
        <taxon>Streptophyta</taxon>
        <taxon>Embryophyta</taxon>
        <taxon>Tracheophyta</taxon>
        <taxon>Spermatophyta</taxon>
        <taxon>Magnoliopsida</taxon>
        <taxon>eudicotyledons</taxon>
        <taxon>Gunneridae</taxon>
        <taxon>Pentapetalae</taxon>
        <taxon>rosids</taxon>
        <taxon>fabids</taxon>
        <taxon>Fabales</taxon>
        <taxon>Fabaceae</taxon>
        <taxon>Papilionoideae</taxon>
        <taxon>50 kb inversion clade</taxon>
        <taxon>NPAAA clade</taxon>
        <taxon>Hologalegina</taxon>
        <taxon>IRL clade</taxon>
        <taxon>Trifolieae</taxon>
        <taxon>Trifolium</taxon>
    </lineage>
</organism>
<proteinExistence type="predicted"/>
<keyword evidence="2" id="KW-1185">Reference proteome</keyword>
<gene>
    <name evidence="1" type="ORF">MILVUS5_LOCUS23470</name>
</gene>
<dbReference type="Proteomes" id="UP001177021">
    <property type="component" value="Unassembled WGS sequence"/>
</dbReference>
<evidence type="ECO:0000313" key="2">
    <source>
        <dbReference type="Proteomes" id="UP001177021"/>
    </source>
</evidence>
<name>A0ACB0KJB4_TRIPR</name>